<gene>
    <name evidence="3" type="ORF">LTRI10_LOCUS8606</name>
</gene>
<dbReference type="InterPro" id="IPR006712">
    <property type="entry name" value="HD-ZIP_N"/>
</dbReference>
<dbReference type="Proteomes" id="UP001497516">
    <property type="component" value="Chromosome 10"/>
</dbReference>
<keyword evidence="4" id="KW-1185">Reference proteome</keyword>
<feature type="compositionally biased region" description="Basic and acidic residues" evidence="1">
    <location>
        <begin position="26"/>
        <end position="44"/>
    </location>
</feature>
<sequence>MNQARLFSFEQGGRNFWNLLSRSEFEPDQVRDGDTVPPRDRPAADCEEEPGVSSLNSTVSRISGKRSERNQPATIGSVGEDLDADKEDRDTSRKKLRLSKDQSGRRRSW</sequence>
<protein>
    <recommendedName>
        <fullName evidence="2">HD-ZIP protein N-terminal domain-containing protein</fullName>
    </recommendedName>
</protein>
<evidence type="ECO:0000313" key="3">
    <source>
        <dbReference type="EMBL" id="CAL1361221.1"/>
    </source>
</evidence>
<proteinExistence type="predicted"/>
<feature type="compositionally biased region" description="Basic and acidic residues" evidence="1">
    <location>
        <begin position="86"/>
        <end position="109"/>
    </location>
</feature>
<organism evidence="3 4">
    <name type="scientific">Linum trigynum</name>
    <dbReference type="NCBI Taxonomy" id="586398"/>
    <lineage>
        <taxon>Eukaryota</taxon>
        <taxon>Viridiplantae</taxon>
        <taxon>Streptophyta</taxon>
        <taxon>Embryophyta</taxon>
        <taxon>Tracheophyta</taxon>
        <taxon>Spermatophyta</taxon>
        <taxon>Magnoliopsida</taxon>
        <taxon>eudicotyledons</taxon>
        <taxon>Gunneridae</taxon>
        <taxon>Pentapetalae</taxon>
        <taxon>rosids</taxon>
        <taxon>fabids</taxon>
        <taxon>Malpighiales</taxon>
        <taxon>Linaceae</taxon>
        <taxon>Linum</taxon>
    </lineage>
</organism>
<feature type="region of interest" description="Disordered" evidence="1">
    <location>
        <begin position="26"/>
        <end position="109"/>
    </location>
</feature>
<accession>A0AAV2CYM2</accession>
<evidence type="ECO:0000256" key="1">
    <source>
        <dbReference type="SAM" id="MobiDB-lite"/>
    </source>
</evidence>
<dbReference type="AlphaFoldDB" id="A0AAV2CYM2"/>
<name>A0AAV2CYM2_9ROSI</name>
<evidence type="ECO:0000313" key="4">
    <source>
        <dbReference type="Proteomes" id="UP001497516"/>
    </source>
</evidence>
<dbReference type="Pfam" id="PF04618">
    <property type="entry name" value="HD-ZIP_N"/>
    <property type="match status" value="1"/>
</dbReference>
<feature type="domain" description="HD-ZIP protein N-terminal" evidence="2">
    <location>
        <begin position="41"/>
        <end position="69"/>
    </location>
</feature>
<dbReference type="EMBL" id="OZ034814">
    <property type="protein sequence ID" value="CAL1361221.1"/>
    <property type="molecule type" value="Genomic_DNA"/>
</dbReference>
<dbReference type="GO" id="GO:0005634">
    <property type="term" value="C:nucleus"/>
    <property type="evidence" value="ECO:0007669"/>
    <property type="project" value="InterPro"/>
</dbReference>
<reference evidence="3 4" key="1">
    <citation type="submission" date="2024-04" db="EMBL/GenBank/DDBJ databases">
        <authorList>
            <person name="Fracassetti M."/>
        </authorList>
    </citation>
    <scope>NUCLEOTIDE SEQUENCE [LARGE SCALE GENOMIC DNA]</scope>
</reference>
<evidence type="ECO:0000259" key="2">
    <source>
        <dbReference type="Pfam" id="PF04618"/>
    </source>
</evidence>